<dbReference type="RefSeq" id="WP_236331371.1">
    <property type="nucleotide sequence ID" value="NZ_JAKIJS010000001.1"/>
</dbReference>
<evidence type="ECO:0000313" key="2">
    <source>
        <dbReference type="Proteomes" id="UP001649381"/>
    </source>
</evidence>
<reference evidence="1 2" key="1">
    <citation type="submission" date="2022-01" db="EMBL/GenBank/DDBJ databases">
        <title>Alkalihalobacillus sp. EGI L200015, a novel bacterium isolated from a salt lake sediment.</title>
        <authorList>
            <person name="Gao L."/>
            <person name="Fang B.-Z."/>
            <person name="Li W.-J."/>
        </authorList>
    </citation>
    <scope>NUCLEOTIDE SEQUENCE [LARGE SCALE GENOMIC DNA]</scope>
    <source>
        <strain evidence="1 2">KCTC 12718</strain>
    </source>
</reference>
<keyword evidence="2" id="KW-1185">Reference proteome</keyword>
<dbReference type="Gene3D" id="3.30.70.1280">
    <property type="entry name" value="SP0830-like domains"/>
    <property type="match status" value="1"/>
</dbReference>
<dbReference type="InterPro" id="IPR012545">
    <property type="entry name" value="DUF1697"/>
</dbReference>
<organism evidence="1 2">
    <name type="scientific">Pseudalkalibacillus berkeleyi</name>
    <dbReference type="NCBI Taxonomy" id="1069813"/>
    <lineage>
        <taxon>Bacteria</taxon>
        <taxon>Bacillati</taxon>
        <taxon>Bacillota</taxon>
        <taxon>Bacilli</taxon>
        <taxon>Bacillales</taxon>
        <taxon>Fictibacillaceae</taxon>
        <taxon>Pseudalkalibacillus</taxon>
    </lineage>
</organism>
<dbReference type="EMBL" id="JAKIJS010000001">
    <property type="protein sequence ID" value="MCF6136534.1"/>
    <property type="molecule type" value="Genomic_DNA"/>
</dbReference>
<dbReference type="PANTHER" id="PTHR36439">
    <property type="entry name" value="BLL4334 PROTEIN"/>
    <property type="match status" value="1"/>
</dbReference>
<gene>
    <name evidence="1" type="ORF">L2716_02250</name>
</gene>
<accession>A0ABS9GUM2</accession>
<dbReference type="PIRSF" id="PIRSF008502">
    <property type="entry name" value="UCP008502"/>
    <property type="match status" value="1"/>
</dbReference>
<dbReference type="Gene3D" id="3.30.70.1260">
    <property type="entry name" value="bacterial protein sp0830 like"/>
    <property type="match status" value="1"/>
</dbReference>
<protein>
    <submittedName>
        <fullName evidence="1">DUF1697 domain-containing protein</fullName>
    </submittedName>
</protein>
<dbReference type="PANTHER" id="PTHR36439:SF1">
    <property type="entry name" value="DUF1697 DOMAIN-CONTAINING PROTEIN"/>
    <property type="match status" value="1"/>
</dbReference>
<proteinExistence type="predicted"/>
<sequence length="179" mass="20363">MPTYIALLRGINVGGHKKVKMDRLKEIFSSIGFEQVRTYIQSGNVIFETRPLETSELIQQIESQLKEALEFEVPVIVKTAEEWKTAIGANPFDVDLLKEDEKLHVSFLAEKPSTEAVEKLLSVESDIDDFQIEGKTAYIVCRKGYKKTVFSNTFIEKKLKVAATTRNWNSVMKIAEMSK</sequence>
<dbReference type="Pfam" id="PF08002">
    <property type="entry name" value="DUF1697"/>
    <property type="match status" value="1"/>
</dbReference>
<dbReference type="SUPFAM" id="SSF160379">
    <property type="entry name" value="SP0830-like"/>
    <property type="match status" value="1"/>
</dbReference>
<name>A0ABS9GUM2_9BACL</name>
<comment type="caution">
    <text evidence="1">The sequence shown here is derived from an EMBL/GenBank/DDBJ whole genome shotgun (WGS) entry which is preliminary data.</text>
</comment>
<dbReference type="Proteomes" id="UP001649381">
    <property type="component" value="Unassembled WGS sequence"/>
</dbReference>
<evidence type="ECO:0000313" key="1">
    <source>
        <dbReference type="EMBL" id="MCF6136534.1"/>
    </source>
</evidence>